<evidence type="ECO:0000313" key="2">
    <source>
        <dbReference type="EMBL" id="URD87096.1"/>
    </source>
</evidence>
<dbReference type="EMBL" id="CP097504">
    <property type="protein sequence ID" value="URD87096.1"/>
    <property type="molecule type" value="Genomic_DNA"/>
</dbReference>
<name>A0A9E7F311_9LILI</name>
<feature type="region of interest" description="Disordered" evidence="1">
    <location>
        <begin position="38"/>
        <end position="57"/>
    </location>
</feature>
<evidence type="ECO:0000313" key="3">
    <source>
        <dbReference type="Proteomes" id="UP001055439"/>
    </source>
</evidence>
<dbReference type="Proteomes" id="UP001055439">
    <property type="component" value="Chromosome 2"/>
</dbReference>
<gene>
    <name evidence="2" type="ORF">MUK42_28195</name>
</gene>
<evidence type="ECO:0000256" key="1">
    <source>
        <dbReference type="SAM" id="MobiDB-lite"/>
    </source>
</evidence>
<keyword evidence="3" id="KW-1185">Reference proteome</keyword>
<reference evidence="2" key="1">
    <citation type="submission" date="2022-05" db="EMBL/GenBank/DDBJ databases">
        <title>The Musa troglodytarum L. genome provides insights into the mechanism of non-climacteric behaviour and enrichment of carotenoids.</title>
        <authorList>
            <person name="Wang J."/>
        </authorList>
    </citation>
    <scope>NUCLEOTIDE SEQUENCE</scope>
    <source>
        <tissue evidence="2">Leaf</tissue>
    </source>
</reference>
<dbReference type="AlphaFoldDB" id="A0A9E7F311"/>
<accession>A0A9E7F311</accession>
<protein>
    <submittedName>
        <fullName evidence="2">Uncharacterized protein</fullName>
    </submittedName>
</protein>
<proteinExistence type="predicted"/>
<sequence length="96" mass="10567">MKEIKRENKNILSYHSASRPEEETITASTRFARWPIRQRTPLPLEPSLQPEASDGESDPLVNCWSMIPSSFATSLLLPPPASGAFDGGAVPRTTTE</sequence>
<organism evidence="2 3">
    <name type="scientific">Musa troglodytarum</name>
    <name type="common">fe'i banana</name>
    <dbReference type="NCBI Taxonomy" id="320322"/>
    <lineage>
        <taxon>Eukaryota</taxon>
        <taxon>Viridiplantae</taxon>
        <taxon>Streptophyta</taxon>
        <taxon>Embryophyta</taxon>
        <taxon>Tracheophyta</taxon>
        <taxon>Spermatophyta</taxon>
        <taxon>Magnoliopsida</taxon>
        <taxon>Liliopsida</taxon>
        <taxon>Zingiberales</taxon>
        <taxon>Musaceae</taxon>
        <taxon>Musa</taxon>
    </lineage>
</organism>